<protein>
    <submittedName>
        <fullName evidence="1">Uncharacterized protein</fullName>
    </submittedName>
</protein>
<evidence type="ECO:0000313" key="4">
    <source>
        <dbReference type="Proteomes" id="UP000273105"/>
    </source>
</evidence>
<dbReference type="AlphaFoldDB" id="A0A498CW44"/>
<evidence type="ECO:0000313" key="1">
    <source>
        <dbReference type="EMBL" id="RLL31859.1"/>
    </source>
</evidence>
<dbReference type="EMBL" id="RCHE01000018">
    <property type="protein sequence ID" value="RLL45571.1"/>
    <property type="molecule type" value="Genomic_DNA"/>
</dbReference>
<keyword evidence="4" id="KW-1185">Reference proteome</keyword>
<evidence type="ECO:0000313" key="3">
    <source>
        <dbReference type="Proteomes" id="UP000267166"/>
    </source>
</evidence>
<comment type="caution">
    <text evidence="1">The sequence shown here is derived from an EMBL/GenBank/DDBJ whole genome shotgun (WGS) entry which is preliminary data.</text>
</comment>
<dbReference type="Proteomes" id="UP000267166">
    <property type="component" value="Unassembled WGS sequence"/>
</dbReference>
<dbReference type="RefSeq" id="WP_106984965.1">
    <property type="nucleotide sequence ID" value="NZ_CP035934.2"/>
</dbReference>
<gene>
    <name evidence="2" type="ORF">D9K79_09140</name>
    <name evidence="1" type="ORF">D9K80_14365</name>
</gene>
<sequence>MYQLHPSLRLQKLFKDQPYQGCCPIDAKYLFIGLDANYSADIEKQDVFPFLLQYHQNGVEFWRKYNMHHPFLHKNYKGDGKKYHQSFAKIGLTCELANEISFIELLHVPTVGRNMLTIDDLNEQHLDYINCAIFSNKKKAVFISNSVFMLMRKSKKFNWLSDPKSIHSHHLQVFYDENTVVYKHLHFSNYGKFQARKEIEAKEIYNIIQSTSSL</sequence>
<dbReference type="Proteomes" id="UP000273105">
    <property type="component" value="Unassembled WGS sequence"/>
</dbReference>
<proteinExistence type="predicted"/>
<accession>A0A498CW44</accession>
<organism evidence="1 3">
    <name type="scientific">Acinetobacter cumulans</name>
    <dbReference type="NCBI Taxonomy" id="2136182"/>
    <lineage>
        <taxon>Bacteria</taxon>
        <taxon>Pseudomonadati</taxon>
        <taxon>Pseudomonadota</taxon>
        <taxon>Gammaproteobacteria</taxon>
        <taxon>Moraxellales</taxon>
        <taxon>Moraxellaceae</taxon>
        <taxon>Acinetobacter</taxon>
    </lineage>
</organism>
<name>A0A498CW44_9GAMM</name>
<reference evidence="3 4" key="1">
    <citation type="submission" date="2018-09" db="EMBL/GenBank/DDBJ databases">
        <title>The draft genome of Acinetobacter sp. strains.</title>
        <authorList>
            <person name="Qin J."/>
            <person name="Feng Y."/>
            <person name="Zong Z."/>
        </authorList>
    </citation>
    <scope>NUCLEOTIDE SEQUENCE [LARGE SCALE GENOMIC DNA]</scope>
    <source>
        <strain evidence="2 4">WCHAc060001</strain>
        <strain evidence="1 3">WCHAc060003</strain>
    </source>
</reference>
<dbReference type="EMBL" id="RCHD01000041">
    <property type="protein sequence ID" value="RLL31859.1"/>
    <property type="molecule type" value="Genomic_DNA"/>
</dbReference>
<evidence type="ECO:0000313" key="2">
    <source>
        <dbReference type="EMBL" id="RLL45571.1"/>
    </source>
</evidence>